<proteinExistence type="predicted"/>
<evidence type="ECO:0000313" key="2">
    <source>
        <dbReference type="Proteomes" id="UP000297459"/>
    </source>
</evidence>
<reference evidence="1 2" key="1">
    <citation type="submission" date="2019-04" db="EMBL/GenBank/DDBJ databases">
        <title>Genomic characterization of Staphylococcus petrasii strains.</title>
        <authorList>
            <person name="Vrbovska V."/>
            <person name="Kovarovic V."/>
            <person name="Maslanova I."/>
            <person name="Indrakova A."/>
            <person name="Petras P."/>
            <person name="Sedo O."/>
            <person name="Svec P."/>
            <person name="Fisarova L."/>
            <person name="Sedlacek I."/>
            <person name="Doskar J."/>
            <person name="Pantucek R."/>
        </authorList>
    </citation>
    <scope>NUCLEOTIDE SEQUENCE [LARGE SCALE GENOMIC DNA]</scope>
    <source>
        <strain evidence="1 2">CCM 8529</strain>
    </source>
</reference>
<dbReference type="EMBL" id="SRPJ01000003">
    <property type="protein sequence ID" value="TGN27045.1"/>
    <property type="molecule type" value="Genomic_DNA"/>
</dbReference>
<protein>
    <submittedName>
        <fullName evidence="1">Uncharacterized protein</fullName>
    </submittedName>
</protein>
<keyword evidence="2" id="KW-1185">Reference proteome</keyword>
<dbReference type="AlphaFoldDB" id="A0A4Z1BX14"/>
<name>A0A4Z1BX14_9STAP</name>
<evidence type="ECO:0000313" key="1">
    <source>
        <dbReference type="EMBL" id="TGN27045.1"/>
    </source>
</evidence>
<comment type="caution">
    <text evidence="1">The sequence shown here is derived from an EMBL/GenBank/DDBJ whole genome shotgun (WGS) entry which is preliminary data.</text>
</comment>
<organism evidence="1 2">
    <name type="scientific">Staphylococcus pragensis</name>
    <dbReference type="NCBI Taxonomy" id="1611836"/>
    <lineage>
        <taxon>Bacteria</taxon>
        <taxon>Bacillati</taxon>
        <taxon>Bacillota</taxon>
        <taxon>Bacilli</taxon>
        <taxon>Bacillales</taxon>
        <taxon>Staphylococcaceae</taxon>
        <taxon>Staphylococcus</taxon>
    </lineage>
</organism>
<sequence length="114" mass="13595">MLSYFDANSKEYNEIYLNKKEKFNREKIGLFEYENHLFTVSVDKKEHCKMIDTKDNNEVASWNQRGDYIYLKFKGSFVEKHKLFTIAILHTFSNNNIYYNHADITRPPMGPPSM</sequence>
<dbReference type="Proteomes" id="UP000297459">
    <property type="component" value="Unassembled WGS sequence"/>
</dbReference>
<accession>A0A4Z1BX14</accession>
<gene>
    <name evidence="1" type="ORF">E2558_07870</name>
</gene>